<feature type="binding site" evidence="5">
    <location>
        <position position="163"/>
    </location>
    <ligand>
        <name>Fe cation</name>
        <dbReference type="ChEBI" id="CHEBI:24875"/>
        <note>catalytic</note>
    </ligand>
</feature>
<dbReference type="InterPro" id="IPR004294">
    <property type="entry name" value="Carotenoid_Oase"/>
</dbReference>
<dbReference type="RefSeq" id="WP_194452932.1">
    <property type="nucleotide sequence ID" value="NZ_CP063849.1"/>
</dbReference>
<keyword evidence="2 5" id="KW-0479">Metal-binding</keyword>
<keyword evidence="3" id="KW-0560">Oxidoreductase</keyword>
<proteinExistence type="inferred from homology"/>
<dbReference type="PANTHER" id="PTHR10543">
    <property type="entry name" value="BETA-CAROTENE DIOXYGENASE"/>
    <property type="match status" value="1"/>
</dbReference>
<comment type="similarity">
    <text evidence="1">Belongs to the carotenoid oxygenase family.</text>
</comment>
<organism evidence="6 7">
    <name type="scientific">Paludibaculum fermentans</name>
    <dbReference type="NCBI Taxonomy" id="1473598"/>
    <lineage>
        <taxon>Bacteria</taxon>
        <taxon>Pseudomonadati</taxon>
        <taxon>Acidobacteriota</taxon>
        <taxon>Terriglobia</taxon>
        <taxon>Bryobacterales</taxon>
        <taxon>Bryobacteraceae</taxon>
        <taxon>Paludibaculum</taxon>
    </lineage>
</organism>
<evidence type="ECO:0000256" key="3">
    <source>
        <dbReference type="ARBA" id="ARBA00023002"/>
    </source>
</evidence>
<feature type="binding site" evidence="5">
    <location>
        <position position="438"/>
    </location>
    <ligand>
        <name>Fe cation</name>
        <dbReference type="ChEBI" id="CHEBI:24875"/>
        <note>catalytic</note>
    </ligand>
</feature>
<dbReference type="EMBL" id="CP063849">
    <property type="protein sequence ID" value="QOY91278.1"/>
    <property type="molecule type" value="Genomic_DNA"/>
</dbReference>
<evidence type="ECO:0000313" key="6">
    <source>
        <dbReference type="EMBL" id="QOY91278.1"/>
    </source>
</evidence>
<dbReference type="GO" id="GO:0016121">
    <property type="term" value="P:carotene catabolic process"/>
    <property type="evidence" value="ECO:0007669"/>
    <property type="project" value="TreeGrafter"/>
</dbReference>
<evidence type="ECO:0000313" key="7">
    <source>
        <dbReference type="Proteomes" id="UP000593892"/>
    </source>
</evidence>
<dbReference type="Pfam" id="PF03055">
    <property type="entry name" value="RPE65"/>
    <property type="match status" value="1"/>
</dbReference>
<reference evidence="6 7" key="1">
    <citation type="submission" date="2020-10" db="EMBL/GenBank/DDBJ databases">
        <title>Complete genome sequence of Paludibaculum fermentans P105T, a facultatively anaerobic acidobacterium capable of dissimilatory Fe(III) reduction.</title>
        <authorList>
            <person name="Dedysh S.N."/>
            <person name="Beletsky A.V."/>
            <person name="Kulichevskaya I.S."/>
            <person name="Mardanov A.V."/>
            <person name="Ravin N.V."/>
        </authorList>
    </citation>
    <scope>NUCLEOTIDE SEQUENCE [LARGE SCALE GENOMIC DNA]</scope>
    <source>
        <strain evidence="6 7">P105</strain>
    </source>
</reference>
<gene>
    <name evidence="6" type="ORF">IRI77_15420</name>
</gene>
<feature type="binding site" evidence="5">
    <location>
        <position position="211"/>
    </location>
    <ligand>
        <name>Fe cation</name>
        <dbReference type="ChEBI" id="CHEBI:24875"/>
        <note>catalytic</note>
    </ligand>
</feature>
<accession>A0A7S7NWV3</accession>
<dbReference type="PANTHER" id="PTHR10543:SF89">
    <property type="entry name" value="CAROTENOID 9,10(9',10')-CLEAVAGE DIOXYGENASE 1"/>
    <property type="match status" value="1"/>
</dbReference>
<sequence>MTADNASPAWVSDNPFLHGPYAPVFEERDDRNLPVQGEIPRDLNGAFLRNGPNPQFAPEIYQYPMDGTGMVHAIYFEDGQARYRNRWVRTTEFLQEQAAGHRLFGPTFGPPPVANLANTHIIRHAGRYLALWEGGLPHLLDRDLNTLHPHDFDGRLPGAMSAHPKFDPDTGEMVAVAYDANEPRLDYLVVDRHGVLTKALSFDGPWPAMIHDVAITRNYVVAFVCPYVLEQPQPQWRPALGTAIAVIPRRGGGQAIRWLEAPPFFHFHVMNAFERDHYIEVQLPWFSSYGTPGRLELHRLRISLENGATQDEPLDDCPCEFPRINDRFAMRENRFGYVAFRNPRPNETPTPGVFEALARYDLKTGSRVVRTLPAGEFVGEPVFVPAPGGTAEDDGYVITFVYNARDDRSSVHLYDARDLYAAPVAQIPLPARVPAGLHGSWVPEGGAA</sequence>
<dbReference type="GO" id="GO:0010436">
    <property type="term" value="F:carotenoid dioxygenase activity"/>
    <property type="evidence" value="ECO:0007669"/>
    <property type="project" value="TreeGrafter"/>
</dbReference>
<feature type="binding site" evidence="5">
    <location>
        <position position="268"/>
    </location>
    <ligand>
        <name>Fe cation</name>
        <dbReference type="ChEBI" id="CHEBI:24875"/>
        <note>catalytic</note>
    </ligand>
</feature>
<name>A0A7S7NWV3_PALFE</name>
<dbReference type="KEGG" id="pfer:IRI77_15420"/>
<protein>
    <submittedName>
        <fullName evidence="6">Carotenoid oxygenase family protein</fullName>
    </submittedName>
</protein>
<evidence type="ECO:0000256" key="5">
    <source>
        <dbReference type="PIRSR" id="PIRSR604294-1"/>
    </source>
</evidence>
<evidence type="ECO:0000256" key="2">
    <source>
        <dbReference type="ARBA" id="ARBA00022723"/>
    </source>
</evidence>
<dbReference type="AlphaFoldDB" id="A0A7S7NWV3"/>
<evidence type="ECO:0000256" key="1">
    <source>
        <dbReference type="ARBA" id="ARBA00006787"/>
    </source>
</evidence>
<dbReference type="Proteomes" id="UP000593892">
    <property type="component" value="Chromosome"/>
</dbReference>
<evidence type="ECO:0000256" key="4">
    <source>
        <dbReference type="ARBA" id="ARBA00023004"/>
    </source>
</evidence>
<dbReference type="GO" id="GO:0046872">
    <property type="term" value="F:metal ion binding"/>
    <property type="evidence" value="ECO:0007669"/>
    <property type="project" value="UniProtKB-KW"/>
</dbReference>
<keyword evidence="7" id="KW-1185">Reference proteome</keyword>
<keyword evidence="4 5" id="KW-0408">Iron</keyword>
<comment type="cofactor">
    <cofactor evidence="5">
        <name>Fe(2+)</name>
        <dbReference type="ChEBI" id="CHEBI:29033"/>
    </cofactor>
    <text evidence="5">Binds 1 Fe(2+) ion per subunit.</text>
</comment>